<organism evidence="1 2">
    <name type="scientific">Cryphonectria parasitica (strain ATCC 38755 / EP155)</name>
    <dbReference type="NCBI Taxonomy" id="660469"/>
    <lineage>
        <taxon>Eukaryota</taxon>
        <taxon>Fungi</taxon>
        <taxon>Dikarya</taxon>
        <taxon>Ascomycota</taxon>
        <taxon>Pezizomycotina</taxon>
        <taxon>Sordariomycetes</taxon>
        <taxon>Sordariomycetidae</taxon>
        <taxon>Diaporthales</taxon>
        <taxon>Cryphonectriaceae</taxon>
        <taxon>Cryphonectria-Endothia species complex</taxon>
        <taxon>Cryphonectria</taxon>
    </lineage>
</organism>
<dbReference type="AlphaFoldDB" id="A0A9P5CPD5"/>
<sequence>MTTYNGKRLRRRVGNFKTLEDALELEAKALQKERSRMDQEEEEDIRTARLRFQQHKDKTMSGMFFSDATRKVDLFWQLDHNDQGLWAWKYLKILQDLDPENRLLVVWCIFPYPRPKNSKPLFPLSDHWVVEIITS</sequence>
<dbReference type="Proteomes" id="UP000803844">
    <property type="component" value="Unassembled WGS sequence"/>
</dbReference>
<evidence type="ECO:0000313" key="1">
    <source>
        <dbReference type="EMBL" id="KAF3766354.1"/>
    </source>
</evidence>
<name>A0A9P5CPD5_CRYP1</name>
<protein>
    <submittedName>
        <fullName evidence="1">Uncharacterized protein</fullName>
    </submittedName>
</protein>
<keyword evidence="2" id="KW-1185">Reference proteome</keyword>
<dbReference type="OrthoDB" id="5244652at2759"/>
<reference evidence="1" key="1">
    <citation type="journal article" date="2020" name="Phytopathology">
        <title>Genome sequence of the chestnut blight fungus Cryphonectria parasitica EP155: A fundamental resource for an archetypical invasive plant pathogen.</title>
        <authorList>
            <person name="Crouch J.A."/>
            <person name="Dawe A."/>
            <person name="Aerts A."/>
            <person name="Barry K."/>
            <person name="Churchill A.C.L."/>
            <person name="Grimwood J."/>
            <person name="Hillman B."/>
            <person name="Milgroom M.G."/>
            <person name="Pangilinan J."/>
            <person name="Smith M."/>
            <person name="Salamov A."/>
            <person name="Schmutz J."/>
            <person name="Yadav J."/>
            <person name="Grigoriev I.V."/>
            <person name="Nuss D."/>
        </authorList>
    </citation>
    <scope>NUCLEOTIDE SEQUENCE</scope>
    <source>
        <strain evidence="1">EP155</strain>
    </source>
</reference>
<dbReference type="RefSeq" id="XP_040777315.1">
    <property type="nucleotide sequence ID" value="XM_040920487.1"/>
</dbReference>
<proteinExistence type="predicted"/>
<accession>A0A9P5CPD5</accession>
<dbReference type="EMBL" id="MU032347">
    <property type="protein sequence ID" value="KAF3766354.1"/>
    <property type="molecule type" value="Genomic_DNA"/>
</dbReference>
<comment type="caution">
    <text evidence="1">The sequence shown here is derived from an EMBL/GenBank/DDBJ whole genome shotgun (WGS) entry which is preliminary data.</text>
</comment>
<dbReference type="GeneID" id="63837616"/>
<gene>
    <name evidence="1" type="ORF">M406DRAFT_330179</name>
</gene>
<evidence type="ECO:0000313" key="2">
    <source>
        <dbReference type="Proteomes" id="UP000803844"/>
    </source>
</evidence>